<evidence type="ECO:0000256" key="2">
    <source>
        <dbReference type="ARBA" id="ARBA00022679"/>
    </source>
</evidence>
<evidence type="ECO:0000313" key="4">
    <source>
        <dbReference type="EMBL" id="PVA10743.1"/>
    </source>
</evidence>
<dbReference type="PANTHER" id="PTHR13090:SF1">
    <property type="entry name" value="ARGININE-HYDROXYLASE NDUFAF5, MITOCHONDRIAL"/>
    <property type="match status" value="1"/>
</dbReference>
<dbReference type="SUPFAM" id="SSF53335">
    <property type="entry name" value="S-adenosyl-L-methionine-dependent methyltransferases"/>
    <property type="match status" value="1"/>
</dbReference>
<evidence type="ECO:0000259" key="3">
    <source>
        <dbReference type="Pfam" id="PF08241"/>
    </source>
</evidence>
<keyword evidence="2 4" id="KW-0808">Transferase</keyword>
<proteinExistence type="predicted"/>
<dbReference type="AlphaFoldDB" id="A0A2T7G8J7"/>
<dbReference type="InterPro" id="IPR013216">
    <property type="entry name" value="Methyltransf_11"/>
</dbReference>
<accession>A0A2T7G8J7</accession>
<dbReference type="RefSeq" id="WP_108691602.1">
    <property type="nucleotide sequence ID" value="NZ_QCYH01000003.1"/>
</dbReference>
<reference evidence="4 5" key="1">
    <citation type="submission" date="2018-04" db="EMBL/GenBank/DDBJ databases">
        <title>Pelagivirga bohaiensis gen. nov., sp. nov., a bacterium isolated from the Bohai Sea.</title>
        <authorList>
            <person name="Ji X."/>
        </authorList>
    </citation>
    <scope>NUCLEOTIDE SEQUENCE [LARGE SCALE GENOMIC DNA]</scope>
    <source>
        <strain evidence="4 5">BH-SD19</strain>
    </source>
</reference>
<keyword evidence="1 4" id="KW-0489">Methyltransferase</keyword>
<evidence type="ECO:0000313" key="5">
    <source>
        <dbReference type="Proteomes" id="UP000244446"/>
    </source>
</evidence>
<comment type="caution">
    <text evidence="4">The sequence shown here is derived from an EMBL/GenBank/DDBJ whole genome shotgun (WGS) entry which is preliminary data.</text>
</comment>
<sequence length="273" mass="29334">MTAPRLTDRNALLRQRARAAAAEPALFLHDAAIDEVQDRLSLVNKAFTDPAIVTGWPGPWRAAFPNAMIAADDETLALEPGAHDLVIHAMALHWANDPVGQLIQVRRALRPDGLFLGVMPGGTTLHQLRASLAQAEAEVTGGLSPRIAPTGEVRDLGGLLQRAGMTLPVVDSVPLTASYADMTALLHDLRAMGEGNAMQARPRNFARRAVFERAAQIYADSFGDGAGRITATYDLIFLTGWCPDASQPQPLRPGSARMRLADALNTRETPLPD</sequence>
<dbReference type="Proteomes" id="UP000244446">
    <property type="component" value="Unassembled WGS sequence"/>
</dbReference>
<dbReference type="InterPro" id="IPR029063">
    <property type="entry name" value="SAM-dependent_MTases_sf"/>
</dbReference>
<dbReference type="OrthoDB" id="9793723at2"/>
<feature type="domain" description="Methyltransferase type 11" evidence="3">
    <location>
        <begin position="68"/>
        <end position="116"/>
    </location>
</feature>
<dbReference type="PANTHER" id="PTHR13090">
    <property type="entry name" value="ARGININE-HYDROXYLASE NDUFAF5, MITOCHONDRIAL"/>
    <property type="match status" value="1"/>
</dbReference>
<dbReference type="GO" id="GO:0032259">
    <property type="term" value="P:methylation"/>
    <property type="evidence" value="ECO:0007669"/>
    <property type="project" value="UniProtKB-KW"/>
</dbReference>
<dbReference type="EMBL" id="QCYH01000003">
    <property type="protein sequence ID" value="PVA10743.1"/>
    <property type="molecule type" value="Genomic_DNA"/>
</dbReference>
<evidence type="ECO:0000256" key="1">
    <source>
        <dbReference type="ARBA" id="ARBA00022603"/>
    </source>
</evidence>
<dbReference type="Gene3D" id="3.40.50.150">
    <property type="entry name" value="Vaccinia Virus protein VP39"/>
    <property type="match status" value="1"/>
</dbReference>
<name>A0A2T7G8J7_9RHOB</name>
<protein>
    <submittedName>
        <fullName evidence="4">SAM-dependent methyltransferase</fullName>
    </submittedName>
</protein>
<dbReference type="InterPro" id="IPR050602">
    <property type="entry name" value="Malonyl-ACP_OMT"/>
</dbReference>
<organism evidence="4 5">
    <name type="scientific">Pelagivirga sediminicola</name>
    <dbReference type="NCBI Taxonomy" id="2170575"/>
    <lineage>
        <taxon>Bacteria</taxon>
        <taxon>Pseudomonadati</taxon>
        <taxon>Pseudomonadota</taxon>
        <taxon>Alphaproteobacteria</taxon>
        <taxon>Rhodobacterales</taxon>
        <taxon>Paracoccaceae</taxon>
        <taxon>Pelagivirga</taxon>
    </lineage>
</organism>
<dbReference type="Pfam" id="PF08241">
    <property type="entry name" value="Methyltransf_11"/>
    <property type="match status" value="1"/>
</dbReference>
<gene>
    <name evidence="4" type="ORF">DC366_07665</name>
</gene>
<keyword evidence="5" id="KW-1185">Reference proteome</keyword>
<dbReference type="GO" id="GO:0008757">
    <property type="term" value="F:S-adenosylmethionine-dependent methyltransferase activity"/>
    <property type="evidence" value="ECO:0007669"/>
    <property type="project" value="InterPro"/>
</dbReference>